<dbReference type="GO" id="GO:0003676">
    <property type="term" value="F:nucleic acid binding"/>
    <property type="evidence" value="ECO:0007669"/>
    <property type="project" value="InterPro"/>
</dbReference>
<accession>A0A392QKQ7</accession>
<dbReference type="InterPro" id="IPR012337">
    <property type="entry name" value="RNaseH-like_sf"/>
</dbReference>
<dbReference type="CDD" id="cd06222">
    <property type="entry name" value="RNase_H_like"/>
    <property type="match status" value="1"/>
</dbReference>
<proteinExistence type="predicted"/>
<feature type="non-terminal residue" evidence="2">
    <location>
        <position position="1"/>
    </location>
</feature>
<dbReference type="Pfam" id="PF13456">
    <property type="entry name" value="RVT_3"/>
    <property type="match status" value="1"/>
</dbReference>
<reference evidence="2 3" key="1">
    <citation type="journal article" date="2018" name="Front. Plant Sci.">
        <title>Red Clover (Trifolium pratense) and Zigzag Clover (T. medium) - A Picture of Genomic Similarities and Differences.</title>
        <authorList>
            <person name="Dluhosova J."/>
            <person name="Istvanek J."/>
            <person name="Nedelnik J."/>
            <person name="Repkova J."/>
        </authorList>
    </citation>
    <scope>NUCLEOTIDE SEQUENCE [LARGE SCALE GENOMIC DNA]</scope>
    <source>
        <strain evidence="3">cv. 10/8</strain>
        <tissue evidence="2">Leaf</tissue>
    </source>
</reference>
<evidence type="ECO:0000313" key="2">
    <source>
        <dbReference type="EMBL" id="MCI25003.1"/>
    </source>
</evidence>
<sequence>PLEGWIKLNSDDACKENNNISWYGDLFRNLDGRWIKGYAKIGSCNSFHAEMWGLYLDLDMALRYHISYLIVESHSKLLIDMITVNCNIGGVTPILARRIRNLLALDW</sequence>
<dbReference type="InterPro" id="IPR002156">
    <property type="entry name" value="RNaseH_domain"/>
</dbReference>
<dbReference type="PANTHER" id="PTHR47723:SF13">
    <property type="entry name" value="PUTATIVE-RELATED"/>
    <property type="match status" value="1"/>
</dbReference>
<dbReference type="InterPro" id="IPR036397">
    <property type="entry name" value="RNaseH_sf"/>
</dbReference>
<comment type="caution">
    <text evidence="2">The sequence shown here is derived from an EMBL/GenBank/DDBJ whole genome shotgun (WGS) entry which is preliminary data.</text>
</comment>
<dbReference type="GO" id="GO:0004523">
    <property type="term" value="F:RNA-DNA hybrid ribonuclease activity"/>
    <property type="evidence" value="ECO:0007669"/>
    <property type="project" value="InterPro"/>
</dbReference>
<name>A0A392QKQ7_9FABA</name>
<organism evidence="2 3">
    <name type="scientific">Trifolium medium</name>
    <dbReference type="NCBI Taxonomy" id="97028"/>
    <lineage>
        <taxon>Eukaryota</taxon>
        <taxon>Viridiplantae</taxon>
        <taxon>Streptophyta</taxon>
        <taxon>Embryophyta</taxon>
        <taxon>Tracheophyta</taxon>
        <taxon>Spermatophyta</taxon>
        <taxon>Magnoliopsida</taxon>
        <taxon>eudicotyledons</taxon>
        <taxon>Gunneridae</taxon>
        <taxon>Pentapetalae</taxon>
        <taxon>rosids</taxon>
        <taxon>fabids</taxon>
        <taxon>Fabales</taxon>
        <taxon>Fabaceae</taxon>
        <taxon>Papilionoideae</taxon>
        <taxon>50 kb inversion clade</taxon>
        <taxon>NPAAA clade</taxon>
        <taxon>Hologalegina</taxon>
        <taxon>IRL clade</taxon>
        <taxon>Trifolieae</taxon>
        <taxon>Trifolium</taxon>
    </lineage>
</organism>
<evidence type="ECO:0000259" key="1">
    <source>
        <dbReference type="Pfam" id="PF13456"/>
    </source>
</evidence>
<dbReference type="PANTHER" id="PTHR47723">
    <property type="entry name" value="OS05G0353850 PROTEIN"/>
    <property type="match status" value="1"/>
</dbReference>
<dbReference type="Gene3D" id="3.30.420.10">
    <property type="entry name" value="Ribonuclease H-like superfamily/Ribonuclease H"/>
    <property type="match status" value="1"/>
</dbReference>
<protein>
    <submittedName>
        <fullName evidence="2">Ribonuclease H protein</fullName>
    </submittedName>
</protein>
<dbReference type="Proteomes" id="UP000265520">
    <property type="component" value="Unassembled WGS sequence"/>
</dbReference>
<dbReference type="SUPFAM" id="SSF53098">
    <property type="entry name" value="Ribonuclease H-like"/>
    <property type="match status" value="1"/>
</dbReference>
<keyword evidence="3" id="KW-1185">Reference proteome</keyword>
<feature type="domain" description="RNase H type-1" evidence="1">
    <location>
        <begin position="9"/>
        <end position="84"/>
    </location>
</feature>
<dbReference type="AlphaFoldDB" id="A0A392QKQ7"/>
<dbReference type="EMBL" id="LXQA010144765">
    <property type="protein sequence ID" value="MCI25003.1"/>
    <property type="molecule type" value="Genomic_DNA"/>
</dbReference>
<evidence type="ECO:0000313" key="3">
    <source>
        <dbReference type="Proteomes" id="UP000265520"/>
    </source>
</evidence>
<dbReference type="InterPro" id="IPR044730">
    <property type="entry name" value="RNase_H-like_dom_plant"/>
</dbReference>
<dbReference type="InterPro" id="IPR053151">
    <property type="entry name" value="RNase_H-like"/>
</dbReference>